<feature type="compositionally biased region" description="Basic and acidic residues" evidence="1">
    <location>
        <begin position="172"/>
        <end position="196"/>
    </location>
</feature>
<name>A0AAP0IB74_9MAGN</name>
<evidence type="ECO:0000313" key="2">
    <source>
        <dbReference type="EMBL" id="KAK9112204.1"/>
    </source>
</evidence>
<comment type="caution">
    <text evidence="2">The sequence shown here is derived from an EMBL/GenBank/DDBJ whole genome shotgun (WGS) entry which is preliminary data.</text>
</comment>
<feature type="region of interest" description="Disordered" evidence="1">
    <location>
        <begin position="148"/>
        <end position="211"/>
    </location>
</feature>
<protein>
    <submittedName>
        <fullName evidence="2">Uncharacterized protein</fullName>
    </submittedName>
</protein>
<reference evidence="2 3" key="1">
    <citation type="submission" date="2024-01" db="EMBL/GenBank/DDBJ databases">
        <title>Genome assemblies of Stephania.</title>
        <authorList>
            <person name="Yang L."/>
        </authorList>
    </citation>
    <scope>NUCLEOTIDE SEQUENCE [LARGE SCALE GENOMIC DNA]</scope>
    <source>
        <strain evidence="2">JXDWG</strain>
        <tissue evidence="2">Leaf</tissue>
    </source>
</reference>
<feature type="compositionally biased region" description="Acidic residues" evidence="1">
    <location>
        <begin position="154"/>
        <end position="171"/>
    </location>
</feature>
<proteinExistence type="predicted"/>
<dbReference type="EMBL" id="JBBNAG010000008">
    <property type="protein sequence ID" value="KAK9112204.1"/>
    <property type="molecule type" value="Genomic_DNA"/>
</dbReference>
<organism evidence="2 3">
    <name type="scientific">Stephania cephalantha</name>
    <dbReference type="NCBI Taxonomy" id="152367"/>
    <lineage>
        <taxon>Eukaryota</taxon>
        <taxon>Viridiplantae</taxon>
        <taxon>Streptophyta</taxon>
        <taxon>Embryophyta</taxon>
        <taxon>Tracheophyta</taxon>
        <taxon>Spermatophyta</taxon>
        <taxon>Magnoliopsida</taxon>
        <taxon>Ranunculales</taxon>
        <taxon>Menispermaceae</taxon>
        <taxon>Menispermoideae</taxon>
        <taxon>Cissampelideae</taxon>
        <taxon>Stephania</taxon>
    </lineage>
</organism>
<dbReference type="Proteomes" id="UP001419268">
    <property type="component" value="Unassembled WGS sequence"/>
</dbReference>
<gene>
    <name evidence="2" type="ORF">Scep_019723</name>
</gene>
<evidence type="ECO:0000256" key="1">
    <source>
        <dbReference type="SAM" id="MobiDB-lite"/>
    </source>
</evidence>
<accession>A0AAP0IB74</accession>
<evidence type="ECO:0000313" key="3">
    <source>
        <dbReference type="Proteomes" id="UP001419268"/>
    </source>
</evidence>
<keyword evidence="3" id="KW-1185">Reference proteome</keyword>
<sequence>MKSEMIGYHYIVNPDQLRKFFKLPKGKFEYYNTHHFAHVKGFDQGTVLCQICKKPPRYISKRLKTHQLMMLGRLLHILITRSITPRTGNFPSITRFDLFLMWRMNPSILTSEEGYVFESDCNHILGKSNLLLMGLTLIPKMGTWVDKDGNSISSEEDNQEDGNQDEGDVNGEEVKVRDHVERESSREGVAIDDHVVGDPSEEDVMDRSEREKTMGTPLEAAPIEHEHEPIGTPLEAAQMEHGTRGEEIMGDAAPLKQPPFEQPSTGVFMEAQFNQVENMLREQSHIAKSIDQLDKKVKKLTDVLTKSAGDASYGLNLLHGDMEINLICA</sequence>
<dbReference type="AlphaFoldDB" id="A0AAP0IB74"/>